<proteinExistence type="predicted"/>
<gene>
    <name evidence="1" type="ORF">HCG48_23570</name>
</gene>
<dbReference type="Pfam" id="PF02012">
    <property type="entry name" value="BNR"/>
    <property type="match status" value="1"/>
</dbReference>
<name>A0A6H1U6F4_9CYAN</name>
<keyword evidence="2" id="KW-1185">Reference proteome</keyword>
<sequence length="331" mass="36269">MNHSCFFRIARSTAIALFAGTLTLGCSPRPELQTFYPAPMPSPSVPATPTRSPAELAALTRAPNWQQDNHVHALGVDPDNPEVLYIATHYGLVRRSEDGQWYWVGDDRSDYMGFAVDPGDRDRFYMSGHPPTGGNLGFRVTENRGKDWKTESMSGVDFHAIAVAPADPKTIYGWATSGEVGFFVSRDRGQTWTELRPIGLEEMPFNLIVDPARPDRVFATTRAGLYQSNNSGRNWALVPNTDTAPIVGLAVLEDGTESTLYGYRLLDSAPGLYRSNNGGQTWETFGEGIEGIVVHLVQAPGNSQILYAANQDNGIFQSRDRGATWTAIATP</sequence>
<dbReference type="KEGG" id="oxy:HCG48_23570"/>
<dbReference type="AlphaFoldDB" id="A0A6H1U6F4"/>
<evidence type="ECO:0008006" key="3">
    <source>
        <dbReference type="Google" id="ProtNLM"/>
    </source>
</evidence>
<dbReference type="NCBIfam" id="NF045728">
    <property type="entry name" value="glycosyl_F510_1955"/>
    <property type="match status" value="1"/>
</dbReference>
<dbReference type="PANTHER" id="PTHR43739">
    <property type="entry name" value="XYLOGLUCANASE (EUROFUNG)"/>
    <property type="match status" value="1"/>
</dbReference>
<reference evidence="1 2" key="1">
    <citation type="submission" date="2020-04" db="EMBL/GenBank/DDBJ databases">
        <authorList>
            <person name="Basu S."/>
            <person name="Maruthanayagam V."/>
            <person name="Chakraborty S."/>
            <person name="Pramanik A."/>
            <person name="Mukherjee J."/>
            <person name="Brink B."/>
        </authorList>
    </citation>
    <scope>NUCLEOTIDE SEQUENCE [LARGE SCALE GENOMIC DNA]</scope>
    <source>
        <strain evidence="1 2">AP17</strain>
    </source>
</reference>
<dbReference type="PANTHER" id="PTHR43739:SF5">
    <property type="entry name" value="EXO-ALPHA-SIALIDASE"/>
    <property type="match status" value="1"/>
</dbReference>
<dbReference type="Gene3D" id="2.130.10.10">
    <property type="entry name" value="YVTN repeat-like/Quinoprotein amine dehydrogenase"/>
    <property type="match status" value="3"/>
</dbReference>
<evidence type="ECO:0000313" key="1">
    <source>
        <dbReference type="EMBL" id="QIZ73209.1"/>
    </source>
</evidence>
<dbReference type="EMBL" id="CP051167">
    <property type="protein sequence ID" value="QIZ73209.1"/>
    <property type="molecule type" value="Genomic_DNA"/>
</dbReference>
<evidence type="ECO:0000313" key="2">
    <source>
        <dbReference type="Proteomes" id="UP000500857"/>
    </source>
</evidence>
<protein>
    <recommendedName>
        <fullName evidence="3">Sortilin N-terminal domain-containing protein</fullName>
    </recommendedName>
</protein>
<dbReference type="InterPro" id="IPR015943">
    <property type="entry name" value="WD40/YVTN_repeat-like_dom_sf"/>
</dbReference>
<dbReference type="CDD" id="cd15482">
    <property type="entry name" value="Sialidase_non-viral"/>
    <property type="match status" value="1"/>
</dbReference>
<dbReference type="InterPro" id="IPR052025">
    <property type="entry name" value="Xyloglucanase_GH74"/>
</dbReference>
<dbReference type="Proteomes" id="UP000500857">
    <property type="component" value="Chromosome"/>
</dbReference>
<dbReference type="SUPFAM" id="SSF110296">
    <property type="entry name" value="Oligoxyloglucan reducing end-specific cellobiohydrolase"/>
    <property type="match status" value="1"/>
</dbReference>
<accession>A0A6H1U6F4</accession>
<dbReference type="RefSeq" id="WP_168571355.1">
    <property type="nucleotide sequence ID" value="NZ_CP051167.1"/>
</dbReference>
<organism evidence="1 2">
    <name type="scientific">Oxynema aestuarii AP17</name>
    <dbReference type="NCBI Taxonomy" id="2064643"/>
    <lineage>
        <taxon>Bacteria</taxon>
        <taxon>Bacillati</taxon>
        <taxon>Cyanobacteriota</taxon>
        <taxon>Cyanophyceae</taxon>
        <taxon>Oscillatoriophycideae</taxon>
        <taxon>Oscillatoriales</taxon>
        <taxon>Oscillatoriaceae</taxon>
        <taxon>Oxynema</taxon>
        <taxon>Oxynema aestuarii</taxon>
    </lineage>
</organism>
<dbReference type="InterPro" id="IPR054817">
    <property type="entry name" value="Glycosyl_F510_1955-like"/>
</dbReference>
<dbReference type="GO" id="GO:0010411">
    <property type="term" value="P:xyloglucan metabolic process"/>
    <property type="evidence" value="ECO:0007669"/>
    <property type="project" value="TreeGrafter"/>
</dbReference>
<dbReference type="InterPro" id="IPR002860">
    <property type="entry name" value="BNR_rpt"/>
</dbReference>